<dbReference type="AlphaFoldDB" id="B8CNB1"/>
<gene>
    <name evidence="2" type="ordered locus">swp_1987</name>
</gene>
<dbReference type="Proteomes" id="UP000000753">
    <property type="component" value="Chromosome"/>
</dbReference>
<evidence type="ECO:0000313" key="2">
    <source>
        <dbReference type="EMBL" id="ACJ28744.1"/>
    </source>
</evidence>
<reference evidence="2 3" key="1">
    <citation type="journal article" date="2008" name="PLoS ONE">
        <title>Environmental adaptation: genomic analysis of the piezotolerant and psychrotolerant deep-sea iron reducing bacterium Shewanella piezotolerans WP3.</title>
        <authorList>
            <person name="Wang F."/>
            <person name="Wang J."/>
            <person name="Jian H."/>
            <person name="Zhang B."/>
            <person name="Li S."/>
            <person name="Wang F."/>
            <person name="Zeng X."/>
            <person name="Gao L."/>
            <person name="Bartlett D.H."/>
            <person name="Yu J."/>
            <person name="Hu S."/>
            <person name="Xiao X."/>
        </authorList>
    </citation>
    <scope>NUCLEOTIDE SEQUENCE [LARGE SCALE GENOMIC DNA]</scope>
    <source>
        <strain evidence="3">WP3 / JCM 13877</strain>
    </source>
</reference>
<name>B8CNB1_SHEPW</name>
<protein>
    <submittedName>
        <fullName evidence="2">Uncharacterized protein</fullName>
    </submittedName>
</protein>
<keyword evidence="1" id="KW-1133">Transmembrane helix</keyword>
<evidence type="ECO:0000313" key="3">
    <source>
        <dbReference type="Proteomes" id="UP000000753"/>
    </source>
</evidence>
<dbReference type="EMBL" id="CP000472">
    <property type="protein sequence ID" value="ACJ28744.1"/>
    <property type="molecule type" value="Genomic_DNA"/>
</dbReference>
<feature type="transmembrane region" description="Helical" evidence="1">
    <location>
        <begin position="6"/>
        <end position="23"/>
    </location>
</feature>
<evidence type="ECO:0000256" key="1">
    <source>
        <dbReference type="SAM" id="Phobius"/>
    </source>
</evidence>
<keyword evidence="1" id="KW-0472">Membrane</keyword>
<organism evidence="2 3">
    <name type="scientific">Shewanella piezotolerans (strain WP3 / JCM 13877)</name>
    <dbReference type="NCBI Taxonomy" id="225849"/>
    <lineage>
        <taxon>Bacteria</taxon>
        <taxon>Pseudomonadati</taxon>
        <taxon>Pseudomonadota</taxon>
        <taxon>Gammaproteobacteria</taxon>
        <taxon>Alteromonadales</taxon>
        <taxon>Shewanellaceae</taxon>
        <taxon>Shewanella</taxon>
    </lineage>
</organism>
<proteinExistence type="predicted"/>
<sequence>MSTTTLITLIIVYIIYYTVLLFLKQVHGAIVSNEWNNSDINE</sequence>
<dbReference type="KEGG" id="swp:swp_1987"/>
<dbReference type="HOGENOM" id="CLU_3257773_0_0_6"/>
<keyword evidence="1" id="KW-0812">Transmembrane</keyword>
<accession>B8CNB1</accession>
<keyword evidence="3" id="KW-1185">Reference proteome</keyword>